<gene>
    <name evidence="3" type="ORF">DSM107010_26090</name>
</gene>
<dbReference type="EMBL" id="RSCK01000017">
    <property type="protein sequence ID" value="RUT12194.1"/>
    <property type="molecule type" value="Genomic_DNA"/>
</dbReference>
<dbReference type="RefSeq" id="WP_241994208.1">
    <property type="nucleotide sequence ID" value="NZ_JAVKZF010000002.1"/>
</dbReference>
<feature type="domain" description="Glycosyl hydrolase-like 10" evidence="2">
    <location>
        <begin position="56"/>
        <end position="362"/>
    </location>
</feature>
<comment type="caution">
    <text evidence="3">The sequence shown here is derived from an EMBL/GenBank/DDBJ whole genome shotgun (WGS) entry which is preliminary data.</text>
</comment>
<dbReference type="InterPro" id="IPR003790">
    <property type="entry name" value="GHL10"/>
</dbReference>
<evidence type="ECO:0000256" key="1">
    <source>
        <dbReference type="ARBA" id="ARBA00022729"/>
    </source>
</evidence>
<accession>A0AB37ULI3</accession>
<dbReference type="Gene3D" id="3.20.20.80">
    <property type="entry name" value="Glycosidases"/>
    <property type="match status" value="1"/>
</dbReference>
<protein>
    <recommendedName>
        <fullName evidence="2">Glycosyl hydrolase-like 10 domain-containing protein</fullName>
    </recommendedName>
</protein>
<evidence type="ECO:0000313" key="3">
    <source>
        <dbReference type="EMBL" id="RUT12194.1"/>
    </source>
</evidence>
<dbReference type="Pfam" id="PF02638">
    <property type="entry name" value="GHL10"/>
    <property type="match status" value="1"/>
</dbReference>
<dbReference type="AlphaFoldDB" id="A0AB37ULI3"/>
<dbReference type="InterPro" id="IPR052177">
    <property type="entry name" value="Divisome_Glycosyl_Hydrolase"/>
</dbReference>
<dbReference type="SUPFAM" id="SSF51445">
    <property type="entry name" value="(Trans)glycosidases"/>
    <property type="match status" value="1"/>
</dbReference>
<keyword evidence="4" id="KW-1185">Reference proteome</keyword>
<dbReference type="PANTHER" id="PTHR43405:SF1">
    <property type="entry name" value="GLYCOSYL HYDROLASE DIGH"/>
    <property type="match status" value="1"/>
</dbReference>
<keyword evidence="1" id="KW-0732">Signal</keyword>
<organism evidence="3 4">
    <name type="scientific">Chroococcidiopsis cubana SAG 39.79</name>
    <dbReference type="NCBI Taxonomy" id="388085"/>
    <lineage>
        <taxon>Bacteria</taxon>
        <taxon>Bacillati</taxon>
        <taxon>Cyanobacteriota</taxon>
        <taxon>Cyanophyceae</taxon>
        <taxon>Chroococcidiopsidales</taxon>
        <taxon>Chroococcidiopsidaceae</taxon>
        <taxon>Chroococcidiopsis</taxon>
    </lineage>
</organism>
<evidence type="ECO:0000313" key="4">
    <source>
        <dbReference type="Proteomes" id="UP000282574"/>
    </source>
</evidence>
<dbReference type="InterPro" id="IPR017853">
    <property type="entry name" value="GH"/>
</dbReference>
<evidence type="ECO:0000259" key="2">
    <source>
        <dbReference type="Pfam" id="PF02638"/>
    </source>
</evidence>
<name>A0AB37ULI3_9CYAN</name>
<sequence length="415" mass="47968">MRRSNPLPTNSQKDGLLVKGKRQAWFMTLFSLCMAIVLLLHLPLQVASQPHPVETEVRGVWLTNVDSDVLFSRTRLSKALQRLAKLNFNTVYPTVWNRGYTLYPSSVAERTIGRSLDPNPKLKGRDVLAEIVQQSHQQGLSVIPWFEFGLKAPANSDLIRRHPDWITYRRNSRRISKGNKYNQVWLNPFHPMVQRFIVNLVAEIVLKYDIDGIQIDDHFSLPIDLGYDTFTTRLYQRENGGKKPPANPRHPQWMRWRANKITQLMTQIYQAVKTRRPDCLVTLAPNAHEYAYNTSLQDWRTWEKKGLVEEVVLQVYRDDLKTFVKEIEHPEIKAVRSRIPVSIGILAGLKKRPIPMKRIEQQVQAVRNRGFAGVSFFFYESLGDRDSAFRSMFPNTVARPQISHGWAGTTQGVKQ</sequence>
<proteinExistence type="predicted"/>
<dbReference type="Proteomes" id="UP000282574">
    <property type="component" value="Unassembled WGS sequence"/>
</dbReference>
<reference evidence="3 4" key="1">
    <citation type="journal article" date="2019" name="Genome Biol. Evol.">
        <title>Day and night: Metabolic profiles and evolutionary relationships of six axenic non-marine cyanobacteria.</title>
        <authorList>
            <person name="Will S.E."/>
            <person name="Henke P."/>
            <person name="Boedeker C."/>
            <person name="Huang S."/>
            <person name="Brinkmann H."/>
            <person name="Rohde M."/>
            <person name="Jarek M."/>
            <person name="Friedl T."/>
            <person name="Seufert S."/>
            <person name="Schumacher M."/>
            <person name="Overmann J."/>
            <person name="Neumann-Schaal M."/>
            <person name="Petersen J."/>
        </authorList>
    </citation>
    <scope>NUCLEOTIDE SEQUENCE [LARGE SCALE GENOMIC DNA]</scope>
    <source>
        <strain evidence="3 4">SAG 39.79</strain>
    </source>
</reference>
<dbReference type="PANTHER" id="PTHR43405">
    <property type="entry name" value="GLYCOSYL HYDROLASE DIGH"/>
    <property type="match status" value="1"/>
</dbReference>